<dbReference type="EMBL" id="CP013110">
    <property type="protein sequence ID" value="APG94738.1"/>
    <property type="molecule type" value="Genomic_DNA"/>
</dbReference>
<dbReference type="Proteomes" id="UP000182306">
    <property type="component" value="Plasmid C"/>
</dbReference>
<keyword evidence="1" id="KW-0614">Plasmid</keyword>
<dbReference type="OrthoDB" id="9808598at2"/>
<gene>
    <name evidence="1" type="ORF">SAMCFNEI73_pC1026</name>
</gene>
<accession>A0A1L3LXD0</accession>
<evidence type="ECO:0000313" key="2">
    <source>
        <dbReference type="Proteomes" id="UP000182306"/>
    </source>
</evidence>
<organism evidence="1 2">
    <name type="scientific">Sinorhizobium americanum</name>
    <dbReference type="NCBI Taxonomy" id="194963"/>
    <lineage>
        <taxon>Bacteria</taxon>
        <taxon>Pseudomonadati</taxon>
        <taxon>Pseudomonadota</taxon>
        <taxon>Alphaproteobacteria</taxon>
        <taxon>Hyphomicrobiales</taxon>
        <taxon>Rhizobiaceae</taxon>
        <taxon>Sinorhizobium/Ensifer group</taxon>
        <taxon>Sinorhizobium</taxon>
    </lineage>
</organism>
<evidence type="ECO:0000313" key="1">
    <source>
        <dbReference type="EMBL" id="APG94738.1"/>
    </source>
</evidence>
<dbReference type="AlphaFoldDB" id="A0A1L3LXD0"/>
<keyword evidence="2" id="KW-1185">Reference proteome</keyword>
<geneLocation type="plasmid" evidence="1 2">
    <name>C</name>
</geneLocation>
<proteinExistence type="predicted"/>
<dbReference type="KEGG" id="same:SAMCFNEI73_pC1026"/>
<sequence length="89" mass="9681">MAKPINPYLVLALATVLPGAGHVAVRDTTRGLTFAFFVVFFSVITYMTTPPDRSFLGRHAGGLFVWALSIPDAYRRARIRTATAAKARG</sequence>
<name>A0A1L3LXD0_9HYPH</name>
<dbReference type="RefSeq" id="WP_064252056.1">
    <property type="nucleotide sequence ID" value="NZ_CP013110.1"/>
</dbReference>
<protein>
    <submittedName>
        <fullName evidence="1">Uncharacterized protein</fullName>
    </submittedName>
</protein>
<reference evidence="1 2" key="1">
    <citation type="submission" date="2015-10" db="EMBL/GenBank/DDBJ databases">
        <title>Genomic differences between typical nodule nitrogen-fixing rhizobial strains and those coming from bean seeds.</title>
        <authorList>
            <person name="Peralta H."/>
            <person name="Aguilar-Vera A."/>
            <person name="Diaz R."/>
            <person name="Mora Y."/>
            <person name="Martinez-Batallar G."/>
            <person name="Salazar E."/>
            <person name="Vargas-Lagunas C."/>
            <person name="Encarnacion S."/>
            <person name="Girard L."/>
            <person name="Mora J."/>
        </authorList>
    </citation>
    <scope>NUCLEOTIDE SEQUENCE [LARGE SCALE GENOMIC DNA]</scope>
    <source>
        <strain evidence="1 2">CFNEI 73</strain>
        <plasmid evidence="1 2">C</plasmid>
    </source>
</reference>